<gene>
    <name evidence="11" type="ORF">DIC32_09935</name>
</gene>
<accession>A0A3D3G2X8</accession>
<evidence type="ECO:0000313" key="12">
    <source>
        <dbReference type="Proteomes" id="UP000262257"/>
    </source>
</evidence>
<dbReference type="EMBL" id="DPXL01000122">
    <property type="protein sequence ID" value="HCM31788.1"/>
    <property type="molecule type" value="Genomic_DNA"/>
</dbReference>
<dbReference type="Pfam" id="PF04973">
    <property type="entry name" value="NMN_transporter"/>
    <property type="match status" value="1"/>
</dbReference>
<keyword evidence="7 10" id="KW-0812">Transmembrane</keyword>
<protein>
    <recommendedName>
        <fullName evidence="4">Nicotinamide riboside transporter PnuC</fullName>
    </recommendedName>
</protein>
<keyword evidence="5" id="KW-0813">Transport</keyword>
<sequence>MTPLEIFAVLMSVMGVALTIQRNILCWGFNIVACALYAYLFFEFKLYGETLLQGIFIIMNFYGLYHWWTDHQQSHEIKIISIARQLVILQLLLSAVLGLLLGLTLKYWTDAAVPLLDAQLAAFSLLATYWTSRRYIATWMLWVWIDIIYVGMFIYKDLLLTAGLYAGFVGLALFGWWQWKQIEYKQLQAS</sequence>
<dbReference type="PANTHER" id="PTHR36122:SF2">
    <property type="entry name" value="NICOTINAMIDE RIBOSIDE TRANSPORTER PNUC"/>
    <property type="match status" value="1"/>
</dbReference>
<evidence type="ECO:0000256" key="5">
    <source>
        <dbReference type="ARBA" id="ARBA00022448"/>
    </source>
</evidence>
<evidence type="ECO:0000256" key="10">
    <source>
        <dbReference type="SAM" id="Phobius"/>
    </source>
</evidence>
<keyword evidence="8 10" id="KW-1133">Transmembrane helix</keyword>
<comment type="similarity">
    <text evidence="3">Belongs to the nicotinamide ribonucleoside (NR) uptake permease (TC 4.B.1) family.</text>
</comment>
<comment type="function">
    <text evidence="1">Required for nicotinamide riboside transport across the inner membrane.</text>
</comment>
<evidence type="ECO:0000256" key="7">
    <source>
        <dbReference type="ARBA" id="ARBA00022692"/>
    </source>
</evidence>
<feature type="transmembrane region" description="Helical" evidence="10">
    <location>
        <begin position="46"/>
        <end position="65"/>
    </location>
</feature>
<dbReference type="GO" id="GO:0005886">
    <property type="term" value="C:plasma membrane"/>
    <property type="evidence" value="ECO:0007669"/>
    <property type="project" value="UniProtKB-SubCell"/>
</dbReference>
<dbReference type="InterPro" id="IPR006419">
    <property type="entry name" value="NMN_transpt_PnuC"/>
</dbReference>
<feature type="transmembrane region" description="Helical" evidence="10">
    <location>
        <begin position="161"/>
        <end position="179"/>
    </location>
</feature>
<name>A0A3D3G2X8_ACIRA</name>
<reference evidence="11 12" key="1">
    <citation type="journal article" date="2018" name="Nat. Biotechnol.">
        <title>A standardized bacterial taxonomy based on genome phylogeny substantially revises the tree of life.</title>
        <authorList>
            <person name="Parks D.H."/>
            <person name="Chuvochina M."/>
            <person name="Waite D.W."/>
            <person name="Rinke C."/>
            <person name="Skarshewski A."/>
            <person name="Chaumeil P.A."/>
            <person name="Hugenholtz P."/>
        </authorList>
    </citation>
    <scope>NUCLEOTIDE SEQUENCE [LARGE SCALE GENOMIC DNA]</scope>
    <source>
        <strain evidence="11">UBA10045</strain>
    </source>
</reference>
<feature type="transmembrane region" description="Helical" evidence="10">
    <location>
        <begin position="86"/>
        <end position="105"/>
    </location>
</feature>
<evidence type="ECO:0000256" key="1">
    <source>
        <dbReference type="ARBA" id="ARBA00002672"/>
    </source>
</evidence>
<organism evidence="11 12">
    <name type="scientific">Acinetobacter radioresistens</name>
    <dbReference type="NCBI Taxonomy" id="40216"/>
    <lineage>
        <taxon>Bacteria</taxon>
        <taxon>Pseudomonadati</taxon>
        <taxon>Pseudomonadota</taxon>
        <taxon>Gammaproteobacteria</taxon>
        <taxon>Moraxellales</taxon>
        <taxon>Moraxellaceae</taxon>
        <taxon>Acinetobacter</taxon>
    </lineage>
</organism>
<dbReference type="GO" id="GO:0034257">
    <property type="term" value="F:nicotinamide riboside transmembrane transporter activity"/>
    <property type="evidence" value="ECO:0007669"/>
    <property type="project" value="InterPro"/>
</dbReference>
<evidence type="ECO:0000313" key="11">
    <source>
        <dbReference type="EMBL" id="HCM31788.1"/>
    </source>
</evidence>
<feature type="transmembrane region" description="Helical" evidence="10">
    <location>
        <begin position="136"/>
        <end position="155"/>
    </location>
</feature>
<evidence type="ECO:0000256" key="9">
    <source>
        <dbReference type="ARBA" id="ARBA00023136"/>
    </source>
</evidence>
<proteinExistence type="inferred from homology"/>
<dbReference type="RefSeq" id="WP_101161209.1">
    <property type="nucleotide sequence ID" value="NZ_JAHPPQ010000010.1"/>
</dbReference>
<dbReference type="PANTHER" id="PTHR36122">
    <property type="entry name" value="NICOTINAMIDE RIBOSIDE TRANSPORTER PNUC"/>
    <property type="match status" value="1"/>
</dbReference>
<evidence type="ECO:0000256" key="6">
    <source>
        <dbReference type="ARBA" id="ARBA00022475"/>
    </source>
</evidence>
<evidence type="ECO:0000256" key="8">
    <source>
        <dbReference type="ARBA" id="ARBA00022989"/>
    </source>
</evidence>
<dbReference type="NCBIfam" id="TIGR01528">
    <property type="entry name" value="NMN_trans_PnuC"/>
    <property type="match status" value="1"/>
</dbReference>
<feature type="transmembrane region" description="Helical" evidence="10">
    <location>
        <begin position="7"/>
        <end position="40"/>
    </location>
</feature>
<evidence type="ECO:0000256" key="3">
    <source>
        <dbReference type="ARBA" id="ARBA00006669"/>
    </source>
</evidence>
<keyword evidence="6" id="KW-1003">Cell membrane</keyword>
<comment type="subcellular location">
    <subcellularLocation>
        <location evidence="2">Cell membrane</location>
        <topology evidence="2">Multi-pass membrane protein</topology>
    </subcellularLocation>
</comment>
<dbReference type="Proteomes" id="UP000262257">
    <property type="component" value="Unassembled WGS sequence"/>
</dbReference>
<evidence type="ECO:0000256" key="2">
    <source>
        <dbReference type="ARBA" id="ARBA00004651"/>
    </source>
</evidence>
<dbReference type="AlphaFoldDB" id="A0A3D3G2X8"/>
<comment type="caution">
    <text evidence="11">The sequence shown here is derived from an EMBL/GenBank/DDBJ whole genome shotgun (WGS) entry which is preliminary data.</text>
</comment>
<evidence type="ECO:0000256" key="4">
    <source>
        <dbReference type="ARBA" id="ARBA00017522"/>
    </source>
</evidence>
<keyword evidence="9 10" id="KW-0472">Membrane</keyword>
<feature type="transmembrane region" description="Helical" evidence="10">
    <location>
        <begin position="111"/>
        <end position="129"/>
    </location>
</feature>